<sequence>MTLKNVPFSTVVIVTSPHFSLDFTHKKNNIRESNRNIMSSRKKLLTTMKRSSDKKYDMSRVRLCLLLTTSMRKNLLLVYAMLC</sequence>
<organism evidence="1 2">
    <name type="scientific">Clunio marinus</name>
    <dbReference type="NCBI Taxonomy" id="568069"/>
    <lineage>
        <taxon>Eukaryota</taxon>
        <taxon>Metazoa</taxon>
        <taxon>Ecdysozoa</taxon>
        <taxon>Arthropoda</taxon>
        <taxon>Hexapoda</taxon>
        <taxon>Insecta</taxon>
        <taxon>Pterygota</taxon>
        <taxon>Neoptera</taxon>
        <taxon>Endopterygota</taxon>
        <taxon>Diptera</taxon>
        <taxon>Nematocera</taxon>
        <taxon>Chironomoidea</taxon>
        <taxon>Chironomidae</taxon>
        <taxon>Clunio</taxon>
    </lineage>
</organism>
<reference evidence="1 2" key="1">
    <citation type="submission" date="2015-04" db="EMBL/GenBank/DDBJ databases">
        <authorList>
            <person name="Syromyatnikov M.Y."/>
            <person name="Popov V.N."/>
        </authorList>
    </citation>
    <scope>NUCLEOTIDE SEQUENCE [LARGE SCALE GENOMIC DNA]</scope>
</reference>
<dbReference type="Proteomes" id="UP000183832">
    <property type="component" value="Unassembled WGS sequence"/>
</dbReference>
<evidence type="ECO:0000313" key="1">
    <source>
        <dbReference type="EMBL" id="CRK96171.1"/>
    </source>
</evidence>
<evidence type="ECO:0000313" key="2">
    <source>
        <dbReference type="Proteomes" id="UP000183832"/>
    </source>
</evidence>
<name>A0A1J1I7K7_9DIPT</name>
<keyword evidence="2" id="KW-1185">Reference proteome</keyword>
<dbReference type="AlphaFoldDB" id="A0A1J1I7K7"/>
<gene>
    <name evidence="1" type="ORF">CLUMA_CG009600</name>
</gene>
<protein>
    <submittedName>
        <fullName evidence="1">CLUMA_CG009600, isoform A</fullName>
    </submittedName>
</protein>
<accession>A0A1J1I7K7</accession>
<dbReference type="EMBL" id="CVRI01000043">
    <property type="protein sequence ID" value="CRK96171.1"/>
    <property type="molecule type" value="Genomic_DNA"/>
</dbReference>
<proteinExistence type="predicted"/>